<dbReference type="InterPro" id="IPR036412">
    <property type="entry name" value="HAD-like_sf"/>
</dbReference>
<proteinExistence type="predicted"/>
<evidence type="ECO:0000313" key="2">
    <source>
        <dbReference type="EMBL" id="CAK9326684.1"/>
    </source>
</evidence>
<evidence type="ECO:0008006" key="4">
    <source>
        <dbReference type="Google" id="ProtNLM"/>
    </source>
</evidence>
<dbReference type="Gene3D" id="3.40.50.1000">
    <property type="entry name" value="HAD superfamily/HAD-like"/>
    <property type="match status" value="1"/>
</dbReference>
<dbReference type="PANTHER" id="PTHR31284">
    <property type="entry name" value="ACID PHOSPHATASE-LIKE PROTEIN"/>
    <property type="match status" value="1"/>
</dbReference>
<dbReference type="PANTHER" id="PTHR31284:SF10">
    <property type="entry name" value="ACID PHOSPHATASE-LIKE PROTEIN"/>
    <property type="match status" value="1"/>
</dbReference>
<dbReference type="SUPFAM" id="SSF56784">
    <property type="entry name" value="HAD-like"/>
    <property type="match status" value="1"/>
</dbReference>
<accession>A0ABP0Z1Q0</accession>
<evidence type="ECO:0000256" key="1">
    <source>
        <dbReference type="ARBA" id="ARBA00022729"/>
    </source>
</evidence>
<dbReference type="InterPro" id="IPR005519">
    <property type="entry name" value="Acid_phosphat_B-like"/>
</dbReference>
<dbReference type="InterPro" id="IPR023214">
    <property type="entry name" value="HAD_sf"/>
</dbReference>
<reference evidence="2 3" key="1">
    <citation type="submission" date="2024-03" db="EMBL/GenBank/DDBJ databases">
        <authorList>
            <person name="Gkanogiannis A."/>
            <person name="Becerra Lopez-Lavalle L."/>
        </authorList>
    </citation>
    <scope>NUCLEOTIDE SEQUENCE [LARGE SCALE GENOMIC DNA]</scope>
</reference>
<protein>
    <recommendedName>
        <fullName evidence="4">Acid phosphatase</fullName>
    </recommendedName>
</protein>
<organism evidence="2 3">
    <name type="scientific">Citrullus colocynthis</name>
    <name type="common">colocynth</name>
    <dbReference type="NCBI Taxonomy" id="252529"/>
    <lineage>
        <taxon>Eukaryota</taxon>
        <taxon>Viridiplantae</taxon>
        <taxon>Streptophyta</taxon>
        <taxon>Embryophyta</taxon>
        <taxon>Tracheophyta</taxon>
        <taxon>Spermatophyta</taxon>
        <taxon>Magnoliopsida</taxon>
        <taxon>eudicotyledons</taxon>
        <taxon>Gunneridae</taxon>
        <taxon>Pentapetalae</taxon>
        <taxon>rosids</taxon>
        <taxon>fabids</taxon>
        <taxon>Cucurbitales</taxon>
        <taxon>Cucurbitaceae</taxon>
        <taxon>Benincaseae</taxon>
        <taxon>Citrullus</taxon>
    </lineage>
</organism>
<keyword evidence="3" id="KW-1185">Reference proteome</keyword>
<dbReference type="EMBL" id="OZ021741">
    <property type="protein sequence ID" value="CAK9326684.1"/>
    <property type="molecule type" value="Genomic_DNA"/>
</dbReference>
<sequence>MLGFLMWMRPCSPICPIIGLMDMGLNRIIDTSFNEWVNKGLAPPLRMSLRLYKKLKDVGFKIFLLTGRSESQRNITQQNLVKAGYSGWEKLILRGAADEGKKATIYKSEKRGELIRQGYVIQGSSME</sequence>
<dbReference type="Pfam" id="PF03767">
    <property type="entry name" value="Acid_phosphat_B"/>
    <property type="match status" value="1"/>
</dbReference>
<dbReference type="Proteomes" id="UP001642487">
    <property type="component" value="Chromosome 7"/>
</dbReference>
<gene>
    <name evidence="2" type="ORF">CITCOLO1_LOCUS19039</name>
</gene>
<evidence type="ECO:0000313" key="3">
    <source>
        <dbReference type="Proteomes" id="UP001642487"/>
    </source>
</evidence>
<keyword evidence="1" id="KW-0732">Signal</keyword>
<name>A0ABP0Z1Q0_9ROSI</name>